<dbReference type="RefSeq" id="WP_152568631.1">
    <property type="nucleotide sequence ID" value="NZ_JACEIP010000043.1"/>
</dbReference>
<protein>
    <recommendedName>
        <fullName evidence="3">HYR domain-containing protein</fullName>
    </recommendedName>
</protein>
<dbReference type="AlphaFoldDB" id="A0A7W1XD61"/>
<dbReference type="EMBL" id="JACEIP010000043">
    <property type="protein sequence ID" value="MBA4544504.1"/>
    <property type="molecule type" value="Genomic_DNA"/>
</dbReference>
<organism evidence="1 2">
    <name type="scientific">Thermoactinomyces daqus</name>
    <dbReference type="NCBI Taxonomy" id="1329516"/>
    <lineage>
        <taxon>Bacteria</taxon>
        <taxon>Bacillati</taxon>
        <taxon>Bacillota</taxon>
        <taxon>Bacilli</taxon>
        <taxon>Bacillales</taxon>
        <taxon>Thermoactinomycetaceae</taxon>
        <taxon>Thermoactinomyces</taxon>
    </lineage>
</organism>
<gene>
    <name evidence="1" type="ORF">H1164_16865</name>
</gene>
<reference evidence="1 2" key="1">
    <citation type="submission" date="2020-07" db="EMBL/GenBank/DDBJ databases">
        <authorList>
            <person name="Feng H."/>
        </authorList>
    </citation>
    <scope>NUCLEOTIDE SEQUENCE [LARGE SCALE GENOMIC DNA]</scope>
    <source>
        <strain evidence="2">s-11</strain>
    </source>
</reference>
<evidence type="ECO:0000313" key="1">
    <source>
        <dbReference type="EMBL" id="MBA4544504.1"/>
    </source>
</evidence>
<comment type="caution">
    <text evidence="1">The sequence shown here is derived from an EMBL/GenBank/DDBJ whole genome shotgun (WGS) entry which is preliminary data.</text>
</comment>
<sequence length="381" mass="40143">MVKPIRGSQVSPLIPNNVAPECICVPKVYDWVVFTEEINSTVPVTPVAGCPTTVTDITCSLVTEPFFPITCATNGVCTVLERRPINIDGVNASLVKLRQEIPIDVTFTGTTDGTPATCTIRVTVPFIRQVVLCFPPEFTNDNLVCRIISGDCTITTPAPVGGEPFPSTIGVELFVCKEVQVLAAVKLEVLAKFCSPRAPITPPVTSVCPPLTFPEQCNFFPQPNCDCEGFVNDTCTISALSGATCSLTIGSTVVTSGTQTINATICNNCSLTNSSIFYQTTNPTQSFTFNADTFTSVACTPTGSATPTTQVITGTGTVTTTAPVSNTIPNVTFTLTLNEGATTDSWTLVLTGPFAATATNTVVPDQNLVINNCNAFPSPTP</sequence>
<dbReference type="Proteomes" id="UP000530514">
    <property type="component" value="Unassembled WGS sequence"/>
</dbReference>
<proteinExistence type="predicted"/>
<name>A0A7W1XD61_9BACL</name>
<evidence type="ECO:0000313" key="2">
    <source>
        <dbReference type="Proteomes" id="UP000530514"/>
    </source>
</evidence>
<keyword evidence="2" id="KW-1185">Reference proteome</keyword>
<accession>A0A7W1XD61</accession>
<evidence type="ECO:0008006" key="3">
    <source>
        <dbReference type="Google" id="ProtNLM"/>
    </source>
</evidence>
<dbReference type="OrthoDB" id="2680078at2"/>